<dbReference type="InterPro" id="IPR036271">
    <property type="entry name" value="Tet_transcr_reg_TetR-rel_C_sf"/>
</dbReference>
<dbReference type="GO" id="GO:0003700">
    <property type="term" value="F:DNA-binding transcription factor activity"/>
    <property type="evidence" value="ECO:0007669"/>
    <property type="project" value="TreeGrafter"/>
</dbReference>
<dbReference type="InterPro" id="IPR041678">
    <property type="entry name" value="TetR_C_16"/>
</dbReference>
<dbReference type="InterPro" id="IPR001647">
    <property type="entry name" value="HTH_TetR"/>
</dbReference>
<dbReference type="Pfam" id="PF00440">
    <property type="entry name" value="TetR_N"/>
    <property type="match status" value="1"/>
</dbReference>
<dbReference type="RefSeq" id="WP_171159435.1">
    <property type="nucleotide sequence ID" value="NZ_CP053189.1"/>
</dbReference>
<dbReference type="InterPro" id="IPR050109">
    <property type="entry name" value="HTH-type_TetR-like_transc_reg"/>
</dbReference>
<dbReference type="Gene3D" id="1.10.357.10">
    <property type="entry name" value="Tetracycline Repressor, domain 2"/>
    <property type="match status" value="1"/>
</dbReference>
<dbReference type="AlphaFoldDB" id="A0A6M4PSV3"/>
<dbReference type="PRINTS" id="PR00455">
    <property type="entry name" value="HTHTETR"/>
</dbReference>
<dbReference type="InterPro" id="IPR009057">
    <property type="entry name" value="Homeodomain-like_sf"/>
</dbReference>
<accession>A0A6M4PSV3</accession>
<keyword evidence="6" id="KW-1185">Reference proteome</keyword>
<feature type="DNA-binding region" description="H-T-H motif" evidence="2">
    <location>
        <begin position="56"/>
        <end position="75"/>
    </location>
</feature>
<evidence type="ECO:0000313" key="5">
    <source>
        <dbReference type="EMBL" id="QJS14042.1"/>
    </source>
</evidence>
<dbReference type="PANTHER" id="PTHR30055">
    <property type="entry name" value="HTH-TYPE TRANSCRIPTIONAL REGULATOR RUTR"/>
    <property type="match status" value="1"/>
</dbReference>
<reference evidence="5 6" key="1">
    <citation type="submission" date="2020-05" db="EMBL/GenBank/DDBJ databases">
        <authorList>
            <person name="Li K."/>
        </authorList>
    </citation>
    <scope>NUCLEOTIDE SEQUENCE [LARGE SCALE GENOMIC DNA]</scope>
    <source>
        <strain evidence="6">jing01</strain>
    </source>
</reference>
<sequence>MDSGKPSPRTRSATSTRGAEDASSPRSRQDRAAATREEIVRTARAAFVESGYDGVSLRHIARSVGVDPRLVSHYFASKAELFAAALELTTETAPMVPPVTDDAAAVLLTGSRGATTLDGYYMTIRSTSNPEAVAIIRDVVRRHGELPLADRLPGDQRPGRAALLIAVNMGVLLMRDILGAEALTSSDTEELIPYLDAALAALAGSDGSETSPA</sequence>
<dbReference type="SUPFAM" id="SSF46689">
    <property type="entry name" value="Homeodomain-like"/>
    <property type="match status" value="1"/>
</dbReference>
<evidence type="ECO:0000313" key="6">
    <source>
        <dbReference type="Proteomes" id="UP000502641"/>
    </source>
</evidence>
<feature type="compositionally biased region" description="Basic and acidic residues" evidence="3">
    <location>
        <begin position="27"/>
        <end position="36"/>
    </location>
</feature>
<evidence type="ECO:0000256" key="3">
    <source>
        <dbReference type="SAM" id="MobiDB-lite"/>
    </source>
</evidence>
<gene>
    <name evidence="5" type="ORF">HKX69_35025</name>
</gene>
<dbReference type="Pfam" id="PF17920">
    <property type="entry name" value="TetR_C_16"/>
    <property type="match status" value="1"/>
</dbReference>
<dbReference type="PANTHER" id="PTHR30055:SF235">
    <property type="entry name" value="TRANSCRIPTIONAL REGULATORY PROTEIN"/>
    <property type="match status" value="1"/>
</dbReference>
<evidence type="ECO:0000256" key="1">
    <source>
        <dbReference type="ARBA" id="ARBA00023125"/>
    </source>
</evidence>
<evidence type="ECO:0000256" key="2">
    <source>
        <dbReference type="PROSITE-ProRule" id="PRU00335"/>
    </source>
</evidence>
<dbReference type="Proteomes" id="UP000502641">
    <property type="component" value="Chromosome"/>
</dbReference>
<dbReference type="Gene3D" id="1.10.10.60">
    <property type="entry name" value="Homeodomain-like"/>
    <property type="match status" value="1"/>
</dbReference>
<evidence type="ECO:0000259" key="4">
    <source>
        <dbReference type="PROSITE" id="PS50977"/>
    </source>
</evidence>
<dbReference type="KEGG" id="sarg:HKX69_35025"/>
<protein>
    <submittedName>
        <fullName evidence="5">TetR family transcriptional regulator</fullName>
    </submittedName>
</protein>
<name>A0A6M4PSV3_9ACTN</name>
<feature type="region of interest" description="Disordered" evidence="3">
    <location>
        <begin position="1"/>
        <end position="36"/>
    </location>
</feature>
<keyword evidence="1 2" id="KW-0238">DNA-binding</keyword>
<dbReference type="EMBL" id="CP053189">
    <property type="protein sequence ID" value="QJS14042.1"/>
    <property type="molecule type" value="Genomic_DNA"/>
</dbReference>
<proteinExistence type="predicted"/>
<dbReference type="GO" id="GO:0000976">
    <property type="term" value="F:transcription cis-regulatory region binding"/>
    <property type="evidence" value="ECO:0007669"/>
    <property type="project" value="TreeGrafter"/>
</dbReference>
<dbReference type="PROSITE" id="PS50977">
    <property type="entry name" value="HTH_TETR_2"/>
    <property type="match status" value="1"/>
</dbReference>
<feature type="domain" description="HTH tetR-type" evidence="4">
    <location>
        <begin position="33"/>
        <end position="93"/>
    </location>
</feature>
<dbReference type="SUPFAM" id="SSF48498">
    <property type="entry name" value="Tetracyclin repressor-like, C-terminal domain"/>
    <property type="match status" value="1"/>
</dbReference>
<organism evidence="5 6">
    <name type="scientific">Streptomyces argyrophylli</name>
    <dbReference type="NCBI Taxonomy" id="2726118"/>
    <lineage>
        <taxon>Bacteria</taxon>
        <taxon>Bacillati</taxon>
        <taxon>Actinomycetota</taxon>
        <taxon>Actinomycetes</taxon>
        <taxon>Kitasatosporales</taxon>
        <taxon>Streptomycetaceae</taxon>
        <taxon>Streptomyces</taxon>
    </lineage>
</organism>